<evidence type="ECO:0000313" key="5">
    <source>
        <dbReference type="EMBL" id="VEV56083.1"/>
    </source>
</evidence>
<feature type="compositionally biased region" description="Low complexity" evidence="3">
    <location>
        <begin position="85"/>
        <end position="95"/>
    </location>
</feature>
<keyword evidence="5" id="KW-0418">Kinase</keyword>
<dbReference type="Proteomes" id="UP000290582">
    <property type="component" value="Chromosome PVVCY_08"/>
</dbReference>
<sequence length="2869" mass="326897">MDELGENCTEKEKNNKLYFYYENKLNLYNDNLFENIINNTNEDFDFNDKNSRKVMTNISLTQSSNDLFNLRLLEGEKNDTVYKMNNNNSNSSNNNIYSKENTDGDQTSSQNNADNLSKNNNSNNNNNEYMFSYLNVYLNKKIKNKPGENNTSSINPSNNNSNTVAESNNIMNDKNTSKIMRTNINGVSNFGNTNPEENNTVNESNTLVSGIYKVNSYPKEKTNNNNTNNNNNNVNTFLNAHTVPSTCDSSANFSNNKIYPFDDIEKNHEITENDINNNEQTTNCLNNDTYFTNEINLNKMENIKSSDNNLCNFINCSNDTKKNVIINPDFQGKINSITSDRKNGDKILFQDENKIYKNFRFPQSTNVDGKNVTKQNQNINSQDSENNVSILKKNNINDNPTKFVNNEHTSDNNFTNNTDKKIQNNNNSSYSASPGNKTPSLTQKDKLQRIEDKENYKSFLNVINKRMENFARAKNMTNSENAFKKSDCSEKDENISTRHEEIDKEKIENPKKHTINEINNYTLNESKKTSRNSSIENDNGKNINIDDTKMVYDQHKLNNNQSENSSMKSLERYTQMYSYSEGVETNISTNNNSTSNMEALNNTYIFSPPTSSSYNNSQFKRMNDSNRSNNNTCNNIMSNINYKDNMFSNNLNMIEEGIKREQPLGNKNQLNMAHPNSIPNNYTTCGDTNMGNENNSNMRNENGSNIHINNIGQKNNSNKKIIYKDEFNINKGNLIDNINHGPIFNSPDNYTSGENCYNNSKEYFMNENINNAMFNGDYLMTHSGKKDPLDIEDGIRDENNFVSSDDFFNNPHGGETRLKDSQPFGNKIYPIMSNTGRYNNTPTSKENIIGVHNNDNLFCLNSNKQCNQIKTYNNNNSATMETTDSYNNILSVGSKYNFLNVVSKRQNNNNDTNINSTLGTLNDCVKDGKGNRSNSGNCSFGDRYYSQQNYDNNKSALKNVKHCDKSVLKSVDKNMQHKNSHHKSFHKKFHDDLSHSDHYNLVNSISSPNIFSNVVSTNYFGTQIGDLKKEKVSDTPNEYNKISNNLISTPEEMPIYTQSDRIINEFAIDNNSNIDKNSNSNEQTVKKKTKKKYMFNPHGGENNCSIRGNSNKCNKSVASNSIDGASLKSADSGRSICSKLEGGTATMSSRNDYNNIMDDKLNGHMVGPFTTHNNMLSNMSEDHGGGCSTTCNSDIGNSIHIFNNSNTIDKNSNSNKNHYITNMYYEQNFKSEGDSTYPKCNKDRNPIFCNTRENNNLIKKNIKSNVKAYFLLDKKEENINVTQNNRSNIMHIENNDTSRTTIKKETPFNEFASSNTHKYNDIHNKNSEFISSDNRHRINNNVKQVNLPIDDNSTTPDFSNISHINNPDCGQDGLQYSSTMFIPSNNTSNNNANENNNHCINPNRVGVNTVDEANYSSWKKVGGIGNVKGMEMNKYPYKNPILIDNSNNNNKNNNQINYMSILHDPVKYSPNNKQDVFINKYMDIKIKNMDDNMNIDYTNERFIINNNANLKNTPCNNNVSNLVMNPNYLLQGNGNMMFKNMPLGAHEYNMEMTGKPDFPVSVSPMNTNISNTIKENKNVISNKNPGAVKNVGANKPVHNFNFNLIEGNTIDNNNSKVNNLMTYKRNNGANNLLENNEKLNIKINCPNEESNNSESHINNKNKIYTEANLKGIGINSNSNINRNTVANYKVNNILINDKLKNILLSKNFNNFLIGDENKIGIRNTINNTTHNGVENEACTSSSTLGGLKNSNVLPGNNIPKLKEPYNYYPHLKNHIPPNNNVVNKKINEIPENNKLQDMNGIYSNYIEQGSAVMNTKENASINTSKEYNNKHVADISKSIGSPANANYSLNYIESVYNIYPSSLLNAKNKIRRNGKPGGNNFNENVVNISSQQRQISQIENENKYYNNINTQEGNNKKIVNLNFQDMLIYKQNNLNIDEINKEKYYPIFNNYVNSGGIPSMNNKNIPRQCTNSKISNTPINDINNNRNIVSKSTNSYQTPEDPNKPRIKEDDLFSSLNMPSKPSCNDPHICHQGNFQDKRTIVCGDNRMAKEKKITLLGTRNKNSVQVTCVSGVIGSIENNNVPPIYSNLANSNLANSNLANSNLANSNLANSSSYFQNRGPETATKNTISYKPPQNNNNDMNSQAIMGLKNENKLINNGKGLISSSNHNKRIDQTDDKKIENICNNKNEGITIHDINKNKIYDIFLCNKKNYISNNNNNLYTNLNNNNNNNMRSTIQNAEYFYSKMIQNNNLARYNEELIKTIDRNDDVNPVDPNVISPPPASVSNTSPNLVKKEIETYNNNCISEKDLSYYKNVNYKNMDIDNYVLYHQQEKDITEKYLKNRNYISSDNNIKIESIQKQPNDHNSHILRNINMNANIANNNLIINKGVIKNIGNIPDKSVNYYNENRYYYMNELQQHSIIGNKYGPNNNENNSNLGGGTVLNTIGNNNKKEDYDENVFRISKSQFISLEKDIKYLQSLTLHNINSKDLYFEAYEEKEIFPYDHNGIETNPNYYFNNGENNNDYIFINDHGMNDSKMFNNTSVNDISNNGPGGCIKKEMKKTKVYTNKLNTSLKYSVIEEGSFGVVYKGWYKNMHVAVKVPVEKMVKQDPYGLTKRSINEWKILSKCEHPNIIKLYGGIIHSYFDIWLVTKLINGSDLHTIKNNMNKEERVLSTDISLKMCRQLAAVINFLHTPIKNKKNVIIHRDIKPENLIIDSDWNIHLCDFGDSEETEDGNVSNVSGATWIYAPPELLTCHPLKQSSDYNFLDYAQLSYKWDIWSMGCVFQEMMNLPSPFQHYIISFDESDQIYEKLVDVFTKKLPPCIHSKIDNSPFADIIKLCLNYDPNLRPTAKEIVDLLNQPNEYLLLKRR</sequence>
<feature type="compositionally biased region" description="Polar residues" evidence="3">
    <location>
        <begin position="428"/>
        <end position="442"/>
    </location>
</feature>
<dbReference type="RefSeq" id="XP_008625265.2">
    <property type="nucleotide sequence ID" value="XM_008627043.2"/>
</dbReference>
<dbReference type="EMBL" id="LR215064">
    <property type="protein sequence ID" value="VEV56083.1"/>
    <property type="molecule type" value="Genomic_DNA"/>
</dbReference>
<keyword evidence="5" id="KW-0808">Transferase</keyword>
<dbReference type="CDD" id="cd00180">
    <property type="entry name" value="PKc"/>
    <property type="match status" value="1"/>
</dbReference>
<dbReference type="SMART" id="SM00220">
    <property type="entry name" value="S_TKc"/>
    <property type="match status" value="1"/>
</dbReference>
<name>A0A449BRQ0_PLAVN</name>
<dbReference type="PANTHER" id="PTHR44329">
    <property type="entry name" value="SERINE/THREONINE-PROTEIN KINASE TNNI3K-RELATED"/>
    <property type="match status" value="1"/>
</dbReference>
<dbReference type="InterPro" id="IPR000719">
    <property type="entry name" value="Prot_kinase_dom"/>
</dbReference>
<feature type="region of interest" description="Disordered" evidence="3">
    <location>
        <begin position="1973"/>
        <end position="2006"/>
    </location>
</feature>
<evidence type="ECO:0000259" key="4">
    <source>
        <dbReference type="PROSITE" id="PS50011"/>
    </source>
</evidence>
<dbReference type="OrthoDB" id="10252354at2759"/>
<dbReference type="PANTHER" id="PTHR44329:SF298">
    <property type="entry name" value="MIXED LINEAGE KINASE DOMAIN-LIKE PROTEIN"/>
    <property type="match status" value="1"/>
</dbReference>
<reference evidence="5 6" key="1">
    <citation type="submission" date="2019-01" db="EMBL/GenBank/DDBJ databases">
        <authorList>
            <person name="Ramaprasad A."/>
        </authorList>
    </citation>
    <scope>NUCLEOTIDE SEQUENCE [LARGE SCALE GENOMIC DNA]</scope>
</reference>
<dbReference type="GO" id="GO:0005524">
    <property type="term" value="F:ATP binding"/>
    <property type="evidence" value="ECO:0007669"/>
    <property type="project" value="UniProtKB-KW"/>
</dbReference>
<evidence type="ECO:0000256" key="2">
    <source>
        <dbReference type="ARBA" id="ARBA00022840"/>
    </source>
</evidence>
<feature type="region of interest" description="Disordered" evidence="3">
    <location>
        <begin position="2112"/>
        <end position="2138"/>
    </location>
</feature>
<feature type="compositionally biased region" description="Polar residues" evidence="3">
    <location>
        <begin position="363"/>
        <end position="414"/>
    </location>
</feature>
<dbReference type="Gene3D" id="1.10.510.10">
    <property type="entry name" value="Transferase(Phosphotransferase) domain 1"/>
    <property type="match status" value="1"/>
</dbReference>
<dbReference type="InterPro" id="IPR011009">
    <property type="entry name" value="Kinase-like_dom_sf"/>
</dbReference>
<feature type="region of interest" description="Disordered" evidence="3">
    <location>
        <begin position="81"/>
        <end position="128"/>
    </location>
</feature>
<feature type="compositionally biased region" description="Polar residues" evidence="3">
    <location>
        <begin position="2124"/>
        <end position="2138"/>
    </location>
</feature>
<gene>
    <name evidence="5" type="ORF">PVVCY_0802440</name>
</gene>
<dbReference type="InterPro" id="IPR051681">
    <property type="entry name" value="Ser/Thr_Kinases-Pseudokinases"/>
</dbReference>
<dbReference type="PROSITE" id="PS00108">
    <property type="entry name" value="PROTEIN_KINASE_ST"/>
    <property type="match status" value="1"/>
</dbReference>
<feature type="region of interest" description="Disordered" evidence="3">
    <location>
        <begin position="144"/>
        <end position="169"/>
    </location>
</feature>
<dbReference type="Pfam" id="PF00069">
    <property type="entry name" value="Pkinase"/>
    <property type="match status" value="1"/>
</dbReference>
<feature type="compositionally biased region" description="Polar residues" evidence="3">
    <location>
        <begin position="96"/>
        <end position="108"/>
    </location>
</feature>
<dbReference type="GeneID" id="19961600"/>
<feature type="compositionally biased region" description="Polar residues" evidence="3">
    <location>
        <begin position="1989"/>
        <end position="2000"/>
    </location>
</feature>
<dbReference type="SUPFAM" id="SSF56112">
    <property type="entry name" value="Protein kinase-like (PK-like)"/>
    <property type="match status" value="1"/>
</dbReference>
<organism evidence="5 6">
    <name type="scientific">Plasmodium vinckei vinckei</name>
    <dbReference type="NCBI Taxonomy" id="54757"/>
    <lineage>
        <taxon>Eukaryota</taxon>
        <taxon>Sar</taxon>
        <taxon>Alveolata</taxon>
        <taxon>Apicomplexa</taxon>
        <taxon>Aconoidasida</taxon>
        <taxon>Haemosporida</taxon>
        <taxon>Plasmodiidae</taxon>
        <taxon>Plasmodium</taxon>
        <taxon>Plasmodium (Vinckeia)</taxon>
    </lineage>
</organism>
<dbReference type="PROSITE" id="PS50011">
    <property type="entry name" value="PROTEIN_KINASE_DOM"/>
    <property type="match status" value="1"/>
</dbReference>
<dbReference type="Gene3D" id="3.30.200.20">
    <property type="entry name" value="Phosphorylase Kinase, domain 1"/>
    <property type="match status" value="1"/>
</dbReference>
<dbReference type="GO" id="GO:0004672">
    <property type="term" value="F:protein kinase activity"/>
    <property type="evidence" value="ECO:0007669"/>
    <property type="project" value="InterPro"/>
</dbReference>
<evidence type="ECO:0000256" key="1">
    <source>
        <dbReference type="ARBA" id="ARBA00022741"/>
    </source>
</evidence>
<keyword evidence="1" id="KW-0547">Nucleotide-binding</keyword>
<dbReference type="KEGG" id="pvv:PVVCY_0802440"/>
<dbReference type="VEuPathDB" id="PlasmoDB:PVVCY_0802440"/>
<feature type="compositionally biased region" description="Low complexity" evidence="3">
    <location>
        <begin position="1974"/>
        <end position="1988"/>
    </location>
</feature>
<feature type="compositionally biased region" description="Low complexity" evidence="3">
    <location>
        <begin position="149"/>
        <end position="169"/>
    </location>
</feature>
<proteinExistence type="predicted"/>
<feature type="domain" description="Protein kinase" evidence="4">
    <location>
        <begin position="2572"/>
        <end position="2864"/>
    </location>
</feature>
<keyword evidence="2" id="KW-0067">ATP-binding</keyword>
<dbReference type="GO" id="GO:0097527">
    <property type="term" value="P:necroptotic signaling pathway"/>
    <property type="evidence" value="ECO:0007669"/>
    <property type="project" value="TreeGrafter"/>
</dbReference>
<feature type="region of interest" description="Disordered" evidence="3">
    <location>
        <begin position="363"/>
        <end position="449"/>
    </location>
</feature>
<feature type="compositionally biased region" description="Low complexity" evidence="3">
    <location>
        <begin position="109"/>
        <end position="127"/>
    </location>
</feature>
<evidence type="ECO:0000256" key="3">
    <source>
        <dbReference type="SAM" id="MobiDB-lite"/>
    </source>
</evidence>
<accession>A0A449BRQ0</accession>
<evidence type="ECO:0000313" key="6">
    <source>
        <dbReference type="Proteomes" id="UP000290582"/>
    </source>
</evidence>
<protein>
    <submittedName>
        <fullName evidence="5">Protein kinase, putative</fullName>
    </submittedName>
</protein>
<dbReference type="InterPro" id="IPR008271">
    <property type="entry name" value="Ser/Thr_kinase_AS"/>
</dbReference>